<proteinExistence type="predicted"/>
<protein>
    <submittedName>
        <fullName evidence="2">Uncharacterized protein</fullName>
    </submittedName>
</protein>
<dbReference type="EMBL" id="BSUK01000001">
    <property type="protein sequence ID" value="GMA24762.1"/>
    <property type="molecule type" value="Genomic_DNA"/>
</dbReference>
<keyword evidence="3" id="KW-1185">Reference proteome</keyword>
<dbReference type="Proteomes" id="UP001157091">
    <property type="component" value="Unassembled WGS sequence"/>
</dbReference>
<organism evidence="2 3">
    <name type="scientific">Luteimicrobium album</name>
    <dbReference type="NCBI Taxonomy" id="1054550"/>
    <lineage>
        <taxon>Bacteria</taxon>
        <taxon>Bacillati</taxon>
        <taxon>Actinomycetota</taxon>
        <taxon>Actinomycetes</taxon>
        <taxon>Micrococcales</taxon>
        <taxon>Luteimicrobium</taxon>
    </lineage>
</organism>
<evidence type="ECO:0000313" key="2">
    <source>
        <dbReference type="EMBL" id="GMA24762.1"/>
    </source>
</evidence>
<dbReference type="RefSeq" id="WP_284293492.1">
    <property type="nucleotide sequence ID" value="NZ_BSUK01000001.1"/>
</dbReference>
<name>A0ABQ6I2B4_9MICO</name>
<evidence type="ECO:0000313" key="3">
    <source>
        <dbReference type="Proteomes" id="UP001157091"/>
    </source>
</evidence>
<feature type="compositionally biased region" description="Low complexity" evidence="1">
    <location>
        <begin position="108"/>
        <end position="124"/>
    </location>
</feature>
<accession>A0ABQ6I2B4</accession>
<sequence length="130" mass="14079">MPRDHTDALSWAQAGARVAYVDDAQPDVVEERTITRVTRSLVVTDDGARWRRQALQRSGPWSGALRVLSGIRGKSLAPLDHPEVARRRTPPPLWASDREAPSRGRAGSCGSARTTRTGSTPPRSDSAPTA</sequence>
<evidence type="ECO:0000256" key="1">
    <source>
        <dbReference type="SAM" id="MobiDB-lite"/>
    </source>
</evidence>
<feature type="region of interest" description="Disordered" evidence="1">
    <location>
        <begin position="74"/>
        <end position="130"/>
    </location>
</feature>
<reference evidence="3" key="1">
    <citation type="journal article" date="2019" name="Int. J. Syst. Evol. Microbiol.">
        <title>The Global Catalogue of Microorganisms (GCM) 10K type strain sequencing project: providing services to taxonomists for standard genome sequencing and annotation.</title>
        <authorList>
            <consortium name="The Broad Institute Genomics Platform"/>
            <consortium name="The Broad Institute Genome Sequencing Center for Infectious Disease"/>
            <person name="Wu L."/>
            <person name="Ma J."/>
        </authorList>
    </citation>
    <scope>NUCLEOTIDE SEQUENCE [LARGE SCALE GENOMIC DNA]</scope>
    <source>
        <strain evidence="3">NBRC 106348</strain>
    </source>
</reference>
<gene>
    <name evidence="2" type="ORF">GCM10025864_25210</name>
</gene>
<comment type="caution">
    <text evidence="2">The sequence shown here is derived from an EMBL/GenBank/DDBJ whole genome shotgun (WGS) entry which is preliminary data.</text>
</comment>